<dbReference type="Pfam" id="PF00890">
    <property type="entry name" value="FAD_binding_2"/>
    <property type="match status" value="1"/>
</dbReference>
<dbReference type="Gene3D" id="3.50.50.60">
    <property type="entry name" value="FAD/NAD(P)-binding domain"/>
    <property type="match status" value="1"/>
</dbReference>
<protein>
    <submittedName>
        <fullName evidence="6">FAD binding domain-containing protein</fullName>
    </submittedName>
</protein>
<evidence type="ECO:0000256" key="4">
    <source>
        <dbReference type="SAM" id="MobiDB-lite"/>
    </source>
</evidence>
<dbReference type="InterPro" id="IPR036188">
    <property type="entry name" value="FAD/NAD-bd_sf"/>
</dbReference>
<keyword evidence="1" id="KW-0285">Flavoprotein</keyword>
<dbReference type="PANTHER" id="PTHR23023">
    <property type="entry name" value="DIMETHYLANILINE MONOOXYGENASE"/>
    <property type="match status" value="1"/>
</dbReference>
<dbReference type="AlphaFoldDB" id="A0A1S6M1P8"/>
<evidence type="ECO:0000256" key="3">
    <source>
        <dbReference type="ARBA" id="ARBA00023002"/>
    </source>
</evidence>
<dbReference type="InterPro" id="IPR003953">
    <property type="entry name" value="FAD-dep_OxRdtase_2_FAD-bd"/>
</dbReference>
<feature type="domain" description="FAD-dependent oxidoreductase 2 FAD-binding" evidence="5">
    <location>
        <begin position="3"/>
        <end position="44"/>
    </location>
</feature>
<keyword evidence="3" id="KW-0560">Oxidoreductase</keyword>
<dbReference type="GO" id="GO:0016491">
    <property type="term" value="F:oxidoreductase activity"/>
    <property type="evidence" value="ECO:0007669"/>
    <property type="project" value="UniProtKB-KW"/>
</dbReference>
<dbReference type="EMBL" id="KX588877">
    <property type="protein sequence ID" value="AQU14184.1"/>
    <property type="molecule type" value="Genomic_DNA"/>
</dbReference>
<sequence>MLDCIVIGAGPGGMVCTKELIEQGLQEVVCLEQAKDVRGVFANAYDGLVLTSSATISMFSDFWIGDGNQQLRDEQENKVPMKKPGGTKERSVTPPKKIGTPHTA</sequence>
<reference evidence="6" key="1">
    <citation type="journal article" date="2017" name="Nat. Chem. Biol.">
        <title>Metagenomic discovery of polybrominated diphenyl ether biosynthesis by marine sponges.</title>
        <authorList>
            <person name="Agarwal V."/>
            <person name="Blanton J.M."/>
            <person name="Podell S."/>
            <person name="Taton A."/>
            <person name="Schorn M.A."/>
            <person name="Busch J."/>
            <person name="Lin Z."/>
            <person name="Schmidt E.W."/>
            <person name="Jensen P.R."/>
            <person name="Paul V.J."/>
            <person name="Biggs J.S."/>
            <person name="Golden J.W."/>
            <person name="Allen E.E."/>
            <person name="Moore B.S."/>
        </authorList>
    </citation>
    <scope>NUCLEOTIDE SEQUENCE</scope>
    <source>
        <strain evidence="6">SP12</strain>
    </source>
</reference>
<proteinExistence type="predicted"/>
<dbReference type="InterPro" id="IPR050346">
    <property type="entry name" value="FMO-like"/>
</dbReference>
<evidence type="ECO:0000256" key="1">
    <source>
        <dbReference type="ARBA" id="ARBA00022630"/>
    </source>
</evidence>
<organism evidence="6">
    <name type="scientific">Hormoscilla spongeliae SP12</name>
    <dbReference type="NCBI Taxonomy" id="1962683"/>
    <lineage>
        <taxon>Bacteria</taxon>
        <taxon>Bacillati</taxon>
        <taxon>Cyanobacteriota</taxon>
        <taxon>Cyanophyceae</taxon>
        <taxon>Gomontiellales</taxon>
        <taxon>Gomontiellaceae</taxon>
        <taxon>Hormoscilla</taxon>
    </lineage>
</organism>
<name>A0A1S6M1P8_9CYAN</name>
<evidence type="ECO:0000256" key="2">
    <source>
        <dbReference type="ARBA" id="ARBA00022827"/>
    </source>
</evidence>
<evidence type="ECO:0000259" key="5">
    <source>
        <dbReference type="Pfam" id="PF00890"/>
    </source>
</evidence>
<feature type="region of interest" description="Disordered" evidence="4">
    <location>
        <begin position="70"/>
        <end position="104"/>
    </location>
</feature>
<evidence type="ECO:0000313" key="6">
    <source>
        <dbReference type="EMBL" id="AQU14184.1"/>
    </source>
</evidence>
<keyword evidence="2" id="KW-0274">FAD</keyword>
<dbReference type="SUPFAM" id="SSF51905">
    <property type="entry name" value="FAD/NAD(P)-binding domain"/>
    <property type="match status" value="1"/>
</dbReference>
<accession>A0A1S6M1P8</accession>